<evidence type="ECO:0000256" key="1">
    <source>
        <dbReference type="ARBA" id="ARBA00023002"/>
    </source>
</evidence>
<feature type="domain" description="Cysteine-rich" evidence="2">
    <location>
        <begin position="5"/>
        <end position="84"/>
    </location>
</feature>
<keyword evidence="1" id="KW-0560">Oxidoreductase</keyword>
<accession>A0A3B1BEA5</accession>
<dbReference type="EMBL" id="UOGE01000010">
    <property type="protein sequence ID" value="VAX16449.1"/>
    <property type="molecule type" value="Genomic_DNA"/>
</dbReference>
<protein>
    <submittedName>
        <fullName evidence="3">Heterodisulfide reductase subunit B-like protein @ Putative succinate dehydrogenase subunit</fullName>
    </submittedName>
</protein>
<reference evidence="3" key="1">
    <citation type="submission" date="2018-06" db="EMBL/GenBank/DDBJ databases">
        <authorList>
            <person name="Zhirakovskaya E."/>
        </authorList>
    </citation>
    <scope>NUCLEOTIDE SEQUENCE</scope>
</reference>
<dbReference type="Gene3D" id="3.40.50.11810">
    <property type="match status" value="1"/>
</dbReference>
<dbReference type="PANTHER" id="PTHR42947">
    <property type="entry name" value="COB--COM HETERODISULFIDE REDUCTASE SUBUNIT B 1"/>
    <property type="match status" value="1"/>
</dbReference>
<gene>
    <name evidence="3" type="ORF">MNBD_NITROSPINAE02-181</name>
</gene>
<proteinExistence type="predicted"/>
<dbReference type="Gene3D" id="1.20.1050.140">
    <property type="match status" value="1"/>
</dbReference>
<dbReference type="Pfam" id="PF02754">
    <property type="entry name" value="CCG"/>
    <property type="match status" value="2"/>
</dbReference>
<evidence type="ECO:0000313" key="3">
    <source>
        <dbReference type="EMBL" id="VAX16449.1"/>
    </source>
</evidence>
<dbReference type="InterPro" id="IPR004017">
    <property type="entry name" value="Cys_rich_dom"/>
</dbReference>
<evidence type="ECO:0000259" key="2">
    <source>
        <dbReference type="Pfam" id="PF02754"/>
    </source>
</evidence>
<organism evidence="3">
    <name type="scientific">hydrothermal vent metagenome</name>
    <dbReference type="NCBI Taxonomy" id="652676"/>
    <lineage>
        <taxon>unclassified sequences</taxon>
        <taxon>metagenomes</taxon>
        <taxon>ecological metagenomes</taxon>
    </lineage>
</organism>
<dbReference type="PANTHER" id="PTHR42947:SF1">
    <property type="entry name" value="COB--COM HETERODISULFIDE REDUCTASE SUBUNIT B 1"/>
    <property type="match status" value="1"/>
</dbReference>
<dbReference type="InterPro" id="IPR051278">
    <property type="entry name" value="HdrB/HdrD_reductase"/>
</dbReference>
<dbReference type="GO" id="GO:0016491">
    <property type="term" value="F:oxidoreductase activity"/>
    <property type="evidence" value="ECO:0007669"/>
    <property type="project" value="UniProtKB-KW"/>
</dbReference>
<dbReference type="AlphaFoldDB" id="A0A3B1BEA5"/>
<name>A0A3B1BEA5_9ZZZZ</name>
<feature type="domain" description="Cysteine-rich" evidence="2">
    <location>
        <begin position="150"/>
        <end position="240"/>
    </location>
</feature>
<sequence length="294" mass="31974">MTLKYALFTGCVAKGAGRELMVATELVCKRLGIELREMKDAACCGAGVISEDNEMAADIINARTFSLAESLGLDILNICGTCQGVHRKCQIKLDSDPDYKAEVNKELKKATGREYAGSVKIKHFYEALTEDYGLDKLKEAVTSPLSGLKVAAFYGCYAMRPHEYSDLKNPDDPDELEKLFAALGCETIDYSARLKCCGFPIIMQNKINSLELSGNAVSSAKAAGADCIATPCPLCHLNLDAYQPEAETQIDEKLGTPILHIPQLVALALGFKPKELKMNTHIVRPNEAIKTFSG</sequence>